<reference evidence="2" key="2">
    <citation type="submission" date="2018-07" db="EMBL/GenBank/DDBJ databases">
        <authorList>
            <person name="Quirk P.G."/>
            <person name="Krulwich T.A."/>
        </authorList>
    </citation>
    <scope>NUCLEOTIDE SEQUENCE</scope>
</reference>
<dbReference type="VEuPathDB" id="VectorBase:CSON014119"/>
<accession>A0A336KTE6</accession>
<dbReference type="EMBL" id="UFQS01000760">
    <property type="protein sequence ID" value="SSX06695.1"/>
    <property type="molecule type" value="Genomic_DNA"/>
</dbReference>
<organism evidence="1">
    <name type="scientific">Culicoides sonorensis</name>
    <name type="common">Biting midge</name>
    <dbReference type="NCBI Taxonomy" id="179676"/>
    <lineage>
        <taxon>Eukaryota</taxon>
        <taxon>Metazoa</taxon>
        <taxon>Ecdysozoa</taxon>
        <taxon>Arthropoda</taxon>
        <taxon>Hexapoda</taxon>
        <taxon>Insecta</taxon>
        <taxon>Pterygota</taxon>
        <taxon>Neoptera</taxon>
        <taxon>Endopterygota</taxon>
        <taxon>Diptera</taxon>
        <taxon>Nematocera</taxon>
        <taxon>Chironomoidea</taxon>
        <taxon>Ceratopogonidae</taxon>
        <taxon>Ceratopogoninae</taxon>
        <taxon>Culicoides</taxon>
        <taxon>Monoculicoides</taxon>
    </lineage>
</organism>
<name>A0A336KTE6_CULSO</name>
<dbReference type="AlphaFoldDB" id="A0A336KTE6"/>
<sequence>MVILRDTQLTIGLNGELISLMDGFTFTSVIDIVEAMMSCTLPLPIPVPLTALHADYPPTIHLGVKVSFSSLIKPLIAHVFPI</sequence>
<gene>
    <name evidence="1" type="primary">CSON014119</name>
</gene>
<dbReference type="EMBL" id="UFQT01000760">
    <property type="protein sequence ID" value="SSX27041.1"/>
    <property type="molecule type" value="Genomic_DNA"/>
</dbReference>
<reference evidence="1" key="1">
    <citation type="submission" date="2018-04" db="EMBL/GenBank/DDBJ databases">
        <authorList>
            <person name="Go L.Y."/>
            <person name="Mitchell J.A."/>
        </authorList>
    </citation>
    <scope>NUCLEOTIDE SEQUENCE</scope>
    <source>
        <tissue evidence="1">Whole organism</tissue>
    </source>
</reference>
<proteinExistence type="predicted"/>
<evidence type="ECO:0000313" key="2">
    <source>
        <dbReference type="EMBL" id="SSX27041.1"/>
    </source>
</evidence>
<evidence type="ECO:0000313" key="1">
    <source>
        <dbReference type="EMBL" id="SSX06695.1"/>
    </source>
</evidence>
<protein>
    <submittedName>
        <fullName evidence="1">CSON014119 protein</fullName>
    </submittedName>
</protein>